<dbReference type="Gene3D" id="2.40.128.130">
    <property type="entry name" value="Autotransporter beta-domain"/>
    <property type="match status" value="1"/>
</dbReference>
<dbReference type="SUPFAM" id="SSF103515">
    <property type="entry name" value="Autotransporter"/>
    <property type="match status" value="1"/>
</dbReference>
<dbReference type="SMART" id="SM00869">
    <property type="entry name" value="Autotransporter"/>
    <property type="match status" value="1"/>
</dbReference>
<reference evidence="2 3" key="1">
    <citation type="submission" date="2014-09" db="EMBL/GenBank/DDBJ databases">
        <title>Genome sequencing of Methyloceanibacter caenitepidi Gela4.</title>
        <authorList>
            <person name="Takeuchi M."/>
            <person name="Susumu S."/>
            <person name="Kamagata Y."/>
            <person name="Oshima K."/>
            <person name="Hattori M."/>
            <person name="Iwasaki W."/>
        </authorList>
    </citation>
    <scope>NUCLEOTIDE SEQUENCE [LARGE SCALE GENOMIC DNA]</scope>
    <source>
        <strain evidence="2 3">Gela4</strain>
    </source>
</reference>
<dbReference type="PROSITE" id="PS51208">
    <property type="entry name" value="AUTOTRANSPORTER"/>
    <property type="match status" value="1"/>
</dbReference>
<dbReference type="Proteomes" id="UP000031643">
    <property type="component" value="Chromosome"/>
</dbReference>
<name>A0A0A8K3M0_9HYPH</name>
<dbReference type="OrthoDB" id="9804931at2"/>
<dbReference type="HOGENOM" id="CLU_005887_4_2_5"/>
<dbReference type="AlphaFoldDB" id="A0A0A8K3M0"/>
<sequence length="1258" mass="125894">MQLALVFSGPGRIVRDRTCGDLRGMQSRRGVKGETMSKLSARLPVLLSMLVAAAACTGGSQYAYADCTGTAPNFECSGSSGAQTIKADNATVETLPGFSVSATDKTALAISGKGQVSFSDANASSLTSVLETALSVSSTGNDGSTPGGVDVTTNGSLSGGIGIDATNYGTGALSIDALGAIEGTSGNGITALNRNANGGALSIVSQETVVAKRTGISATNYGTGPLTIDAGAGVSGETGIQAVNRGSGTLTVDTHGPVSGTLYNGITATSYGTDLSITTEDAISGAITGIKASNFGLGSTRIETGGTVDGLSAHGIEAINENANSNSLTVITKGAVTASQTGISATNHGKGPLTVQTMSAVSGETGIDAASEGAGSLSIDTGGTVTGTSSNGITAETYGTDLSVTTKDTVTGARAGIAATNYGTGTLTIDTRGDVTGTSGSGIQASNTAGTDLSVSTAGGTTVSGQTGLIANNGGSGALNLDIAGNIEGTAAEGISAANSGTTSTISTQSGSSVRGATTGMRTVHDGSGALALDIAGTLEGLGGEGLYATSSGPEAIALNTTGNISGTTDGVYLGHGGGGAINVDIGSGSIVSSSGTGADDFAIETSGGRTNLVVKGTLNGGAGGAAKFDRSEINAFSDRMELHPTAAVTGKVLAGPGIDTLAFAGGGHGTFDLDDIDTGDRTKQFQEFEIFQIDSGTWSFDGTTPYTFTLNGGTLKGTGTFGELISNGGTISLGNSIGSMTINGDLTLSRGSVFEVEVDANGRNDTAIVNGAVNLTGATLRVLAKKGSYRTRTNYTIIQNDGSDAVNGKFAKLETNYAFLTPSVVYDGGDGNDVVLTLLRTVVPTTTGGSGGGGGASGPGGVTYLSFCSVAETKNQCNVAEGLDAFPADNALFYSALTQTEEGAREAFNALSGEIHATVAGTLVDDSRYAREAVMGRLMQANHRGGALGSSGPIVASYGNQAMMLGGLDLYDGKALLDAPAPLAFWTQGFGAWGDFGGNKNAASADRNLGGFISGMDADVGDSWRVGVATGASFSDVSVDQRYSTANVQSYYLGGYAGGMAGDFALRGGGLWAWSEVDTSRAVVFPGFYERQNASYDADTGQLFGEVAYPTQMGGFDLEPFAGLAYVSVESGSFKEKGGAEASLRGKDVSQDVGYTSLGLRAAKTVMWGNTAVTPHVEAAWLHAFNDVTPDASLAFATTGTGFDVSGVPLAEDSALLDAGLDFAVSDRLSAGFSYSGQFADNVSDNAVKGRLTWLFN</sequence>
<dbReference type="InterPro" id="IPR036709">
    <property type="entry name" value="Autotransporte_beta_dom_sf"/>
</dbReference>
<dbReference type="GO" id="GO:0019867">
    <property type="term" value="C:outer membrane"/>
    <property type="evidence" value="ECO:0007669"/>
    <property type="project" value="InterPro"/>
</dbReference>
<organism evidence="2 3">
    <name type="scientific">Methyloceanibacter caenitepidi</name>
    <dbReference type="NCBI Taxonomy" id="1384459"/>
    <lineage>
        <taxon>Bacteria</taxon>
        <taxon>Pseudomonadati</taxon>
        <taxon>Pseudomonadota</taxon>
        <taxon>Alphaproteobacteria</taxon>
        <taxon>Hyphomicrobiales</taxon>
        <taxon>Hyphomicrobiaceae</taxon>
        <taxon>Methyloceanibacter</taxon>
    </lineage>
</organism>
<dbReference type="InterPro" id="IPR006315">
    <property type="entry name" value="OM_autotransptr_brl_dom"/>
</dbReference>
<evidence type="ECO:0000259" key="1">
    <source>
        <dbReference type="PROSITE" id="PS51208"/>
    </source>
</evidence>
<evidence type="ECO:0000313" key="3">
    <source>
        <dbReference type="Proteomes" id="UP000031643"/>
    </source>
</evidence>
<keyword evidence="3" id="KW-1185">Reference proteome</keyword>
<dbReference type="InterPro" id="IPR005546">
    <property type="entry name" value="Autotransporte_beta"/>
</dbReference>
<proteinExistence type="predicted"/>
<dbReference type="STRING" id="1384459.GL4_1683"/>
<dbReference type="EMBL" id="AP014648">
    <property type="protein sequence ID" value="BAQ17137.1"/>
    <property type="molecule type" value="Genomic_DNA"/>
</dbReference>
<gene>
    <name evidence="2" type="ORF">GL4_1683</name>
</gene>
<dbReference type="KEGG" id="mcg:GL4_1683"/>
<accession>A0A0A8K3M0</accession>
<dbReference type="Pfam" id="PF03797">
    <property type="entry name" value="Autotransporter"/>
    <property type="match status" value="1"/>
</dbReference>
<feature type="domain" description="Autotransporter" evidence="1">
    <location>
        <begin position="979"/>
        <end position="1257"/>
    </location>
</feature>
<protein>
    <recommendedName>
        <fullName evidence="1">Autotransporter domain-containing protein</fullName>
    </recommendedName>
</protein>
<evidence type="ECO:0000313" key="2">
    <source>
        <dbReference type="EMBL" id="BAQ17137.1"/>
    </source>
</evidence>
<dbReference type="NCBIfam" id="TIGR01414">
    <property type="entry name" value="autotrans_barl"/>
    <property type="match status" value="1"/>
</dbReference>